<dbReference type="AlphaFoldDB" id="A0A1G4ERM9"/>
<sequence length="84" mass="9702">MNNQKTRVIIWEKEAYMRQIHGAIYIYITIFFVGASYGLGHVYSHPVLTFLSGACMVIAFLVHLFSVWIVKFQINISEIEEGTF</sequence>
<protein>
    <submittedName>
        <fullName evidence="2">Uncharacterized protein</fullName>
    </submittedName>
</protein>
<reference evidence="2 3" key="1">
    <citation type="submission" date="2016-08" db="EMBL/GenBank/DDBJ databases">
        <authorList>
            <person name="Seilhamer J.J."/>
        </authorList>
    </citation>
    <scope>NUCLEOTIDE SEQUENCE [LARGE SCALE GENOMIC DNA]</scope>
    <source>
        <strain evidence="2 3">SDA_GO95</strain>
    </source>
</reference>
<keyword evidence="1" id="KW-1133">Transmembrane helix</keyword>
<evidence type="ECO:0000313" key="2">
    <source>
        <dbReference type="EMBL" id="SCB70564.1"/>
    </source>
</evidence>
<dbReference type="EMBL" id="FMAK01000053">
    <property type="protein sequence ID" value="SCB70564.1"/>
    <property type="molecule type" value="Genomic_DNA"/>
</dbReference>
<keyword evidence="1" id="KW-0472">Membrane</keyword>
<evidence type="ECO:0000256" key="1">
    <source>
        <dbReference type="SAM" id="Phobius"/>
    </source>
</evidence>
<feature type="transmembrane region" description="Helical" evidence="1">
    <location>
        <begin position="20"/>
        <end position="40"/>
    </location>
</feature>
<keyword evidence="1" id="KW-0812">Transmembrane</keyword>
<dbReference type="Proteomes" id="UP000195696">
    <property type="component" value="Unassembled WGS sequence"/>
</dbReference>
<name>A0A1G4ERM9_BACMY</name>
<feature type="transmembrane region" description="Helical" evidence="1">
    <location>
        <begin position="46"/>
        <end position="70"/>
    </location>
</feature>
<accession>A0A1G4ERM9</accession>
<evidence type="ECO:0000313" key="3">
    <source>
        <dbReference type="Proteomes" id="UP000195696"/>
    </source>
</evidence>
<proteinExistence type="predicted"/>
<gene>
    <name evidence="2" type="ORF">BWGO95_04740</name>
</gene>
<organism evidence="2 3">
    <name type="scientific">Bacillus mycoides</name>
    <dbReference type="NCBI Taxonomy" id="1405"/>
    <lineage>
        <taxon>Bacteria</taxon>
        <taxon>Bacillati</taxon>
        <taxon>Bacillota</taxon>
        <taxon>Bacilli</taxon>
        <taxon>Bacillales</taxon>
        <taxon>Bacillaceae</taxon>
        <taxon>Bacillus</taxon>
        <taxon>Bacillus cereus group</taxon>
    </lineage>
</organism>